<dbReference type="EMBL" id="SGPM01000408">
    <property type="protein sequence ID" value="THH22543.1"/>
    <property type="molecule type" value="Genomic_DNA"/>
</dbReference>
<keyword evidence="3" id="KW-1185">Reference proteome</keyword>
<protein>
    <submittedName>
        <fullName evidence="2">Uncharacterized protein</fullName>
    </submittedName>
</protein>
<feature type="region of interest" description="Disordered" evidence="1">
    <location>
        <begin position="1"/>
        <end position="25"/>
    </location>
</feature>
<reference evidence="2 3" key="1">
    <citation type="submission" date="2019-02" db="EMBL/GenBank/DDBJ databases">
        <title>Genome sequencing of the rare red list fungi Antrodiella citrinella (Flaviporus citrinellus).</title>
        <authorList>
            <person name="Buettner E."/>
            <person name="Kellner H."/>
        </authorList>
    </citation>
    <scope>NUCLEOTIDE SEQUENCE [LARGE SCALE GENOMIC DNA]</scope>
    <source>
        <strain evidence="2 3">DSM 108506</strain>
    </source>
</reference>
<accession>A0A4V3XGS7</accession>
<feature type="region of interest" description="Disordered" evidence="1">
    <location>
        <begin position="146"/>
        <end position="189"/>
    </location>
</feature>
<feature type="non-terminal residue" evidence="2">
    <location>
        <position position="1"/>
    </location>
</feature>
<evidence type="ECO:0000313" key="2">
    <source>
        <dbReference type="EMBL" id="THH22543.1"/>
    </source>
</evidence>
<dbReference type="AlphaFoldDB" id="A0A4V3XGS7"/>
<feature type="compositionally biased region" description="Basic residues" evidence="1">
    <location>
        <begin position="158"/>
        <end position="175"/>
    </location>
</feature>
<name>A0A4V3XGS7_9APHY</name>
<proteinExistence type="predicted"/>
<feature type="compositionally biased region" description="Basic and acidic residues" evidence="1">
    <location>
        <begin position="95"/>
        <end position="104"/>
    </location>
</feature>
<evidence type="ECO:0000313" key="3">
    <source>
        <dbReference type="Proteomes" id="UP000308730"/>
    </source>
</evidence>
<dbReference type="OrthoDB" id="3270670at2759"/>
<evidence type="ECO:0000256" key="1">
    <source>
        <dbReference type="SAM" id="MobiDB-lite"/>
    </source>
</evidence>
<dbReference type="Proteomes" id="UP000308730">
    <property type="component" value="Unassembled WGS sequence"/>
</dbReference>
<comment type="caution">
    <text evidence="2">The sequence shown here is derived from an EMBL/GenBank/DDBJ whole genome shotgun (WGS) entry which is preliminary data.</text>
</comment>
<gene>
    <name evidence="2" type="ORF">EUX98_g8156</name>
</gene>
<organism evidence="2 3">
    <name type="scientific">Antrodiella citrinella</name>
    <dbReference type="NCBI Taxonomy" id="2447956"/>
    <lineage>
        <taxon>Eukaryota</taxon>
        <taxon>Fungi</taxon>
        <taxon>Dikarya</taxon>
        <taxon>Basidiomycota</taxon>
        <taxon>Agaricomycotina</taxon>
        <taxon>Agaricomycetes</taxon>
        <taxon>Polyporales</taxon>
        <taxon>Steccherinaceae</taxon>
        <taxon>Antrodiella</taxon>
    </lineage>
</organism>
<feature type="region of interest" description="Disordered" evidence="1">
    <location>
        <begin position="79"/>
        <end position="108"/>
    </location>
</feature>
<sequence length="329" mass="36228">IDGFVFEMHSPPSPPSRSSHSPDARSLAFTSPAEIHTLTTTVPLRATQASKEMKRMMGVFRLNPFAVHNGVKVSMGVSFDDDAGSSIGGGKKGKGKDSKDKDEGPCLTWLGEEVGPLKEEPVHIEWQLPGWPTDEDEDDKMDVDVKRPSVSRSMPSVHAKRPEHRPLRRSARHQRVPLPSHPVHPSASSDFASDAALYTLHEDPADASHRWPGAHAYHHHSLDHDAFSVPLFQNDHAAEEMPFEIPGAGSGVVMTPAQGLQWRMQRDAGPNNQSFNPRRLQTQVASSRSMYLPTTRKQSSPSLLAEVGVDFFSQSQEDAWFGKRGVVVS</sequence>